<evidence type="ECO:0000256" key="3">
    <source>
        <dbReference type="ARBA" id="ARBA00022705"/>
    </source>
</evidence>
<dbReference type="InterPro" id="IPR012340">
    <property type="entry name" value="NA-bd_OB-fold"/>
</dbReference>
<comment type="subunit">
    <text evidence="9">Component of the heterotrimeric canonical replication protein A complex (RPA).</text>
</comment>
<evidence type="ECO:0000256" key="4">
    <source>
        <dbReference type="ARBA" id="ARBA00022723"/>
    </source>
</evidence>
<dbReference type="Proteomes" id="UP000193642">
    <property type="component" value="Unassembled WGS sequence"/>
</dbReference>
<feature type="compositionally biased region" description="Low complexity" evidence="10">
    <location>
        <begin position="110"/>
        <end position="166"/>
    </location>
</feature>
<evidence type="ECO:0000256" key="8">
    <source>
        <dbReference type="ARBA" id="ARBA00023242"/>
    </source>
</evidence>
<evidence type="ECO:0000256" key="9">
    <source>
        <dbReference type="RuleBase" id="RU364130"/>
    </source>
</evidence>
<evidence type="ECO:0000256" key="5">
    <source>
        <dbReference type="ARBA" id="ARBA00022771"/>
    </source>
</evidence>
<comment type="caution">
    <text evidence="14">The sequence shown here is derived from an EMBL/GenBank/DDBJ whole genome shotgun (WGS) entry which is preliminary data.</text>
</comment>
<keyword evidence="5 9" id="KW-0863">Zinc-finger</keyword>
<dbReference type="FunFam" id="2.40.50.140:FF:000041">
    <property type="entry name" value="Replication protein A subunit"/>
    <property type="match status" value="1"/>
</dbReference>
<gene>
    <name evidence="14" type="ORF">BCR33DRAFT_711884</name>
</gene>
<dbReference type="InterPro" id="IPR007199">
    <property type="entry name" value="Rep_factor-A_N"/>
</dbReference>
<dbReference type="CDD" id="cd04476">
    <property type="entry name" value="RPA1_DBD_C"/>
    <property type="match status" value="1"/>
</dbReference>
<comment type="function">
    <text evidence="9">As part of the replication protein A (RPA/RP-A), a single-stranded DNA-binding heterotrimeric complex, may play an essential role in DNA replication, recombination and repair. Binds and stabilizes single-stranded DNA intermediates, preventing complementary DNA reannealing and recruiting different proteins involved in DNA metabolism.</text>
</comment>
<dbReference type="PANTHER" id="PTHR47165:SF4">
    <property type="entry name" value="OS03G0429900 PROTEIN"/>
    <property type="match status" value="1"/>
</dbReference>
<evidence type="ECO:0000313" key="14">
    <source>
        <dbReference type="EMBL" id="ORY52620.1"/>
    </source>
</evidence>
<dbReference type="GO" id="GO:0140445">
    <property type="term" value="C:chromosome, telomeric repeat region"/>
    <property type="evidence" value="ECO:0007669"/>
    <property type="project" value="EnsemblFungi"/>
</dbReference>
<dbReference type="SUPFAM" id="SSF50249">
    <property type="entry name" value="Nucleic acid-binding proteins"/>
    <property type="match status" value="4"/>
</dbReference>
<dbReference type="GO" id="GO:0033260">
    <property type="term" value="P:nuclear DNA replication"/>
    <property type="evidence" value="ECO:0007669"/>
    <property type="project" value="EnsemblFungi"/>
</dbReference>
<dbReference type="GO" id="GO:0003697">
    <property type="term" value="F:single-stranded DNA binding"/>
    <property type="evidence" value="ECO:0007669"/>
    <property type="project" value="EnsemblFungi"/>
</dbReference>
<evidence type="ECO:0000256" key="7">
    <source>
        <dbReference type="ARBA" id="ARBA00023125"/>
    </source>
</evidence>
<dbReference type="STRING" id="329046.A0A1Y2D032"/>
<evidence type="ECO:0000259" key="13">
    <source>
        <dbReference type="Pfam" id="PF16900"/>
    </source>
</evidence>
<protein>
    <recommendedName>
        <fullName evidence="9">Replication protein A subunit</fullName>
    </recommendedName>
</protein>
<sequence length="555" mass="61742">MPAPPVLQILNVKKMAAATPDTPDRFRVIVSDGYHAMQGMLATQLNALVLNESITKHSILRCDKILANDVGGKRILILLDVTVLNPGDTTMERLGNPGTDIHGPPPPRQQPQQQAPPQQFYNQQPQQQTAQHHQPMQQQQQQQRPMQQQQQQSYQQQPQRQQQTHQASSSDVAVDDPCRVVNKSDIRNYNNAKGPGQLFSVVFGDDSGEIRATGFNDVVTQFYDLLQVNKVYYISKAQIKIANRQYSGGVNNDYEMTLDLASMITECNDGSAAPQIKYSRVMLNQLMEYEKDAQIAGKQLSKRDCTLADESGHSCRLTIWGTQAETSDGSSNPVYIMKGLRVNDFGGRSLSVSGGASLVEAVDCHDAHTVKGWWMEHGRQAGLVGYSGAGAEDNLGHNEKPDWLTLRVTIAFVKADRLWYPACQSADCQKKVVEGDSGWRCEKCQKSFPTPKYRYMMSCKTLDASGEQWISLFNDTAEALIGMTATELQVISESDNERFKAILDNILWKQVTVRVNCKMENYGDEGRLRVQAQSLEPINFASAAMDLADVIATFG</sequence>
<dbReference type="AlphaFoldDB" id="A0A1Y2D032"/>
<dbReference type="Pfam" id="PF08646">
    <property type="entry name" value="Rep_fac-A_C"/>
    <property type="match status" value="1"/>
</dbReference>
<evidence type="ECO:0000256" key="1">
    <source>
        <dbReference type="ARBA" id="ARBA00004123"/>
    </source>
</evidence>
<evidence type="ECO:0000259" key="12">
    <source>
        <dbReference type="Pfam" id="PF08646"/>
    </source>
</evidence>
<dbReference type="FunFam" id="2.40.50.140:FF:000117">
    <property type="entry name" value="Replication protein A subunit"/>
    <property type="match status" value="1"/>
</dbReference>
<accession>A0A1Y2D032</accession>
<dbReference type="Pfam" id="PF16900">
    <property type="entry name" value="REPA_OB_2"/>
    <property type="match status" value="1"/>
</dbReference>
<dbReference type="GO" id="GO:0035861">
    <property type="term" value="C:site of double-strand break"/>
    <property type="evidence" value="ECO:0007669"/>
    <property type="project" value="EnsemblFungi"/>
</dbReference>
<dbReference type="GO" id="GO:0006281">
    <property type="term" value="P:DNA repair"/>
    <property type="evidence" value="ECO:0007669"/>
    <property type="project" value="EnsemblFungi"/>
</dbReference>
<dbReference type="GO" id="GO:0008270">
    <property type="term" value="F:zinc ion binding"/>
    <property type="evidence" value="ECO:0007669"/>
    <property type="project" value="UniProtKB-KW"/>
</dbReference>
<proteinExistence type="inferred from homology"/>
<feature type="region of interest" description="Disordered" evidence="10">
    <location>
        <begin position="87"/>
        <end position="176"/>
    </location>
</feature>
<evidence type="ECO:0000256" key="2">
    <source>
        <dbReference type="ARBA" id="ARBA00005690"/>
    </source>
</evidence>
<dbReference type="FunFam" id="2.40.50.140:FF:000090">
    <property type="entry name" value="Replication protein A subunit"/>
    <property type="match status" value="1"/>
</dbReference>
<dbReference type="InterPro" id="IPR013955">
    <property type="entry name" value="Rep_factor-A_C"/>
</dbReference>
<evidence type="ECO:0000256" key="6">
    <source>
        <dbReference type="ARBA" id="ARBA00022833"/>
    </source>
</evidence>
<keyword evidence="7 9" id="KW-0238">DNA-binding</keyword>
<dbReference type="InterPro" id="IPR004591">
    <property type="entry name" value="Rfa1"/>
</dbReference>
<dbReference type="NCBIfam" id="TIGR00617">
    <property type="entry name" value="rpa1"/>
    <property type="match status" value="1"/>
</dbReference>
<feature type="domain" description="Replication factor A C-terminal" evidence="12">
    <location>
        <begin position="403"/>
        <end position="545"/>
    </location>
</feature>
<dbReference type="InterPro" id="IPR031657">
    <property type="entry name" value="REPA_OB_2"/>
</dbReference>
<dbReference type="Pfam" id="PF04057">
    <property type="entry name" value="Rep-A_N"/>
    <property type="match status" value="1"/>
</dbReference>
<dbReference type="EMBL" id="MCGO01000003">
    <property type="protein sequence ID" value="ORY52620.1"/>
    <property type="molecule type" value="Genomic_DNA"/>
</dbReference>
<dbReference type="Gene3D" id="2.40.50.140">
    <property type="entry name" value="Nucleic acid-binding proteins"/>
    <property type="match status" value="4"/>
</dbReference>
<dbReference type="PANTHER" id="PTHR47165">
    <property type="entry name" value="OS03G0429900 PROTEIN"/>
    <property type="match status" value="1"/>
</dbReference>
<keyword evidence="8 9" id="KW-0539">Nucleus</keyword>
<name>A0A1Y2D032_9FUNG</name>
<comment type="similarity">
    <text evidence="2 9">Belongs to the replication factor A protein 1 family.</text>
</comment>
<keyword evidence="4 9" id="KW-0479">Metal-binding</keyword>
<feature type="domain" description="Replication protein A OB" evidence="13">
    <location>
        <begin position="296"/>
        <end position="358"/>
    </location>
</feature>
<dbReference type="GO" id="GO:0006310">
    <property type="term" value="P:DNA recombination"/>
    <property type="evidence" value="ECO:0007669"/>
    <property type="project" value="InterPro"/>
</dbReference>
<dbReference type="GO" id="GO:0000785">
    <property type="term" value="C:chromatin"/>
    <property type="evidence" value="ECO:0007669"/>
    <property type="project" value="EnsemblFungi"/>
</dbReference>
<dbReference type="CDD" id="cd04474">
    <property type="entry name" value="RPA1_DBD_A"/>
    <property type="match status" value="1"/>
</dbReference>
<keyword evidence="15" id="KW-1185">Reference proteome</keyword>
<organism evidence="14 15">
    <name type="scientific">Rhizoclosmatium globosum</name>
    <dbReference type="NCBI Taxonomy" id="329046"/>
    <lineage>
        <taxon>Eukaryota</taxon>
        <taxon>Fungi</taxon>
        <taxon>Fungi incertae sedis</taxon>
        <taxon>Chytridiomycota</taxon>
        <taxon>Chytridiomycota incertae sedis</taxon>
        <taxon>Chytridiomycetes</taxon>
        <taxon>Chytridiales</taxon>
        <taxon>Chytriomycetaceae</taxon>
        <taxon>Rhizoclosmatium</taxon>
    </lineage>
</organism>
<dbReference type="InterPro" id="IPR047192">
    <property type="entry name" value="Euk_RPA1_DBD_C"/>
</dbReference>
<dbReference type="OrthoDB" id="1751331at2759"/>
<evidence type="ECO:0000256" key="10">
    <source>
        <dbReference type="SAM" id="MobiDB-lite"/>
    </source>
</evidence>
<evidence type="ECO:0000259" key="11">
    <source>
        <dbReference type="Pfam" id="PF04057"/>
    </source>
</evidence>
<feature type="domain" description="Replication factor-A protein 1 N-terminal" evidence="11">
    <location>
        <begin position="5"/>
        <end position="85"/>
    </location>
</feature>
<evidence type="ECO:0000313" key="15">
    <source>
        <dbReference type="Proteomes" id="UP000193642"/>
    </source>
</evidence>
<dbReference type="GO" id="GO:0005662">
    <property type="term" value="C:DNA replication factor A complex"/>
    <property type="evidence" value="ECO:0007669"/>
    <property type="project" value="EnsemblFungi"/>
</dbReference>
<dbReference type="GO" id="GO:0007004">
    <property type="term" value="P:telomere maintenance via telomerase"/>
    <property type="evidence" value="ECO:0007669"/>
    <property type="project" value="EnsemblFungi"/>
</dbReference>
<dbReference type="CDD" id="cd04477">
    <property type="entry name" value="RPA1N"/>
    <property type="match status" value="1"/>
</dbReference>
<reference evidence="14 15" key="1">
    <citation type="submission" date="2016-07" db="EMBL/GenBank/DDBJ databases">
        <title>Pervasive Adenine N6-methylation of Active Genes in Fungi.</title>
        <authorList>
            <consortium name="DOE Joint Genome Institute"/>
            <person name="Mondo S.J."/>
            <person name="Dannebaum R.O."/>
            <person name="Kuo R.C."/>
            <person name="Labutti K."/>
            <person name="Haridas S."/>
            <person name="Kuo A."/>
            <person name="Salamov A."/>
            <person name="Ahrendt S.R."/>
            <person name="Lipzen A."/>
            <person name="Sullivan W."/>
            <person name="Andreopoulos W.B."/>
            <person name="Clum A."/>
            <person name="Lindquist E."/>
            <person name="Daum C."/>
            <person name="Ramamoorthy G.K."/>
            <person name="Gryganskyi A."/>
            <person name="Culley D."/>
            <person name="Magnuson J.K."/>
            <person name="James T.Y."/>
            <person name="O'Malley M.A."/>
            <person name="Stajich J.E."/>
            <person name="Spatafora J.W."/>
            <person name="Visel A."/>
            <person name="Grigoriev I.V."/>
        </authorList>
    </citation>
    <scope>NUCLEOTIDE SEQUENCE [LARGE SCALE GENOMIC DNA]</scope>
    <source>
        <strain evidence="14 15">JEL800</strain>
    </source>
</reference>
<keyword evidence="6 9" id="KW-0862">Zinc</keyword>
<comment type="subcellular location">
    <subcellularLocation>
        <location evidence="1 9">Nucleus</location>
    </subcellularLocation>
</comment>
<dbReference type="CDD" id="cd04475">
    <property type="entry name" value="RPA1_DBD_B"/>
    <property type="match status" value="1"/>
</dbReference>
<keyword evidence="3 9" id="KW-0235">DNA replication</keyword>